<dbReference type="VEuPathDB" id="TriTrypDB:TvY486_0201590"/>
<dbReference type="EMBL" id="HE573018">
    <property type="protein sequence ID" value="CCC46746.1"/>
    <property type="molecule type" value="Genomic_DNA"/>
</dbReference>
<feature type="region of interest" description="Disordered" evidence="2">
    <location>
        <begin position="45"/>
        <end position="73"/>
    </location>
</feature>
<feature type="region of interest" description="Disordered" evidence="2">
    <location>
        <begin position="326"/>
        <end position="366"/>
    </location>
</feature>
<gene>
    <name evidence="3" type="ORF">TVY486_0201590</name>
</gene>
<protein>
    <submittedName>
        <fullName evidence="3">Uncharacterized protein</fullName>
    </submittedName>
</protein>
<evidence type="ECO:0000313" key="3">
    <source>
        <dbReference type="EMBL" id="CCC46746.1"/>
    </source>
</evidence>
<feature type="compositionally biased region" description="Polar residues" evidence="2">
    <location>
        <begin position="1"/>
        <end position="10"/>
    </location>
</feature>
<accession>G0TS22</accession>
<keyword evidence="1" id="KW-0175">Coiled coil</keyword>
<reference evidence="3" key="1">
    <citation type="journal article" date="2012" name="Proc. Natl. Acad. Sci. U.S.A.">
        <title>Antigenic diversity is generated by distinct evolutionary mechanisms in African trypanosome species.</title>
        <authorList>
            <person name="Jackson A.P."/>
            <person name="Berry A."/>
            <person name="Aslett M."/>
            <person name="Allison H.C."/>
            <person name="Burton P."/>
            <person name="Vavrova-Anderson J."/>
            <person name="Brown R."/>
            <person name="Browne H."/>
            <person name="Corton N."/>
            <person name="Hauser H."/>
            <person name="Gamble J."/>
            <person name="Gilderthorp R."/>
            <person name="Marcello L."/>
            <person name="McQuillan J."/>
            <person name="Otto T.D."/>
            <person name="Quail M.A."/>
            <person name="Sanders M.J."/>
            <person name="van Tonder A."/>
            <person name="Ginger M.L."/>
            <person name="Field M.C."/>
            <person name="Barry J.D."/>
            <person name="Hertz-Fowler C."/>
            <person name="Berriman M."/>
        </authorList>
    </citation>
    <scope>NUCLEOTIDE SEQUENCE</scope>
    <source>
        <strain evidence="3">Y486</strain>
    </source>
</reference>
<evidence type="ECO:0000256" key="1">
    <source>
        <dbReference type="SAM" id="Coils"/>
    </source>
</evidence>
<organism evidence="3">
    <name type="scientific">Trypanosoma vivax (strain Y486)</name>
    <dbReference type="NCBI Taxonomy" id="1055687"/>
    <lineage>
        <taxon>Eukaryota</taxon>
        <taxon>Discoba</taxon>
        <taxon>Euglenozoa</taxon>
        <taxon>Kinetoplastea</taxon>
        <taxon>Metakinetoplastina</taxon>
        <taxon>Trypanosomatida</taxon>
        <taxon>Trypanosomatidae</taxon>
        <taxon>Trypanosoma</taxon>
        <taxon>Duttonella</taxon>
    </lineage>
</organism>
<evidence type="ECO:0000256" key="2">
    <source>
        <dbReference type="SAM" id="MobiDB-lite"/>
    </source>
</evidence>
<proteinExistence type="predicted"/>
<name>G0TS22_TRYVY</name>
<feature type="region of interest" description="Disordered" evidence="2">
    <location>
        <begin position="1"/>
        <end position="30"/>
    </location>
</feature>
<feature type="compositionally biased region" description="Low complexity" evidence="2">
    <location>
        <begin position="333"/>
        <end position="349"/>
    </location>
</feature>
<feature type="compositionally biased region" description="Polar residues" evidence="2">
    <location>
        <begin position="121"/>
        <end position="145"/>
    </location>
</feature>
<feature type="coiled-coil region" evidence="1">
    <location>
        <begin position="258"/>
        <end position="292"/>
    </location>
</feature>
<sequence length="380" mass="41332">MSARSGTQRLPSPPTVHVPTREPAASPFSASHILWGGTRAVSLRQTSLSEHHGSKRAGISSLSNSNNDHGPEEENFIKTIHLDELARTASEKYVPTGDVANHTSAPVTGFAGIASPAARSLRTSSPVQRTPCPSSATRRNSTTRPPWNRRHPAPRAKPIVSDPRTEPRRLTRSSSARAQGRPWLDGIGHSNDSGAGVNANKIDGNNVTSMLDIQLRSGQSLASCKRTLSVDTAALQRAISVNTRKMEKSTALSPQMHLDFVRTQMLDAQRRAVRAEARCEELEVMFHALQQDHYATKVRLEEQYAQLSARMEYLLTLVENATDGPADAPMGKSFSPSSSPPTASNGSSSTVQRDVNIKGTSLRIPPRPPMALKFEQLWDC</sequence>
<feature type="region of interest" description="Disordered" evidence="2">
    <location>
        <begin position="118"/>
        <end position="199"/>
    </location>
</feature>
<dbReference type="AlphaFoldDB" id="G0TS22"/>